<dbReference type="PANTHER" id="PTHR20275">
    <property type="entry name" value="NAD KINASE"/>
    <property type="match status" value="1"/>
</dbReference>
<name>A0A8X6LG65_TRICU</name>
<dbReference type="Gene3D" id="4.10.830.30">
    <property type="entry name" value="Ribosomal protein L31"/>
    <property type="match status" value="1"/>
</dbReference>
<evidence type="ECO:0000256" key="1">
    <source>
        <dbReference type="ARBA" id="ARBA00010995"/>
    </source>
</evidence>
<dbReference type="HAMAP" id="MF_00361">
    <property type="entry name" value="NAD_kinase"/>
    <property type="match status" value="1"/>
</dbReference>
<gene>
    <name evidence="11" type="primary">nadK</name>
    <name evidence="11" type="ORF">TNCT_389281</name>
</gene>
<keyword evidence="8" id="KW-0687">Ribonucleoprotein</keyword>
<comment type="caution">
    <text evidence="11">The sequence shown here is derived from an EMBL/GenBank/DDBJ whole genome shotgun (WGS) entry which is preliminary data.</text>
</comment>
<evidence type="ECO:0000256" key="5">
    <source>
        <dbReference type="ARBA" id="ARBA00022857"/>
    </source>
</evidence>
<keyword evidence="3" id="KW-0808">Transferase</keyword>
<evidence type="ECO:0000256" key="9">
    <source>
        <dbReference type="ARBA" id="ARBA00035270"/>
    </source>
</evidence>
<evidence type="ECO:0000256" key="10">
    <source>
        <dbReference type="ARBA" id="ARBA00035529"/>
    </source>
</evidence>
<dbReference type="EC" id="2.7.1.23" evidence="2"/>
<evidence type="ECO:0000256" key="8">
    <source>
        <dbReference type="ARBA" id="ARBA00023274"/>
    </source>
</evidence>
<dbReference type="GO" id="GO:0006412">
    <property type="term" value="P:translation"/>
    <property type="evidence" value="ECO:0007669"/>
    <property type="project" value="InterPro"/>
</dbReference>
<dbReference type="InterPro" id="IPR017438">
    <property type="entry name" value="ATP-NAD_kinase_N"/>
</dbReference>
<dbReference type="GO" id="GO:0003735">
    <property type="term" value="F:structural constituent of ribosome"/>
    <property type="evidence" value="ECO:0007669"/>
    <property type="project" value="InterPro"/>
</dbReference>
<dbReference type="PANTHER" id="PTHR20275:SF0">
    <property type="entry name" value="NAD KINASE"/>
    <property type="match status" value="1"/>
</dbReference>
<dbReference type="Pfam" id="PF01513">
    <property type="entry name" value="NAD_kinase"/>
    <property type="match status" value="1"/>
</dbReference>
<dbReference type="InterPro" id="IPR034704">
    <property type="entry name" value="Ribosomal_bL28/bL31-like_sf"/>
</dbReference>
<comment type="similarity">
    <text evidence="1">Belongs to the NAD kinase family.</text>
</comment>
<accession>A0A8X6LG65</accession>
<keyword evidence="12" id="KW-1185">Reference proteome</keyword>
<keyword evidence="7" id="KW-0520">NAD</keyword>
<dbReference type="NCBIfam" id="TIGR00105">
    <property type="entry name" value="L31"/>
    <property type="match status" value="1"/>
</dbReference>
<evidence type="ECO:0000313" key="11">
    <source>
        <dbReference type="EMBL" id="GFR08650.1"/>
    </source>
</evidence>
<sequence length="310" mass="35111">MAEIDYHKVTIVMTDGQEFETRSTYGKEGDKIKLDRDPLTHPAWTGSLTSGSASYIASESPNSQEVSKLLKKLNFINITEENKSEIDLLIVIGGDGFMLRTLHNYVIENKNTHVYGVNTGNVGFLMNKCFSCSEDLIDHIEHATSTQLTLLKMEATDTSGKRYHYIAVNEVYVFRKANQIVEMNITINDKLKVEKFRGDGVILSTPTGSTAYNFSAGGPILPLNSNLLALTSINSYYPRHWNGALISNDRVVQIDINDTKNRPALVVSDYKEFHNISQIKIQKDHENTITLLFDKDYPLNERIFDRQFLY</sequence>
<proteinExistence type="inferred from homology"/>
<dbReference type="OrthoDB" id="10267793at2759"/>
<keyword evidence="5" id="KW-0521">NADP</keyword>
<dbReference type="Gene3D" id="2.60.200.30">
    <property type="entry name" value="Probable inorganic polyphosphate/atp-NAD kinase, domain 2"/>
    <property type="match status" value="1"/>
</dbReference>
<dbReference type="GO" id="GO:0003951">
    <property type="term" value="F:NAD+ kinase activity"/>
    <property type="evidence" value="ECO:0007669"/>
    <property type="project" value="UniProtKB-EC"/>
</dbReference>
<dbReference type="Pfam" id="PF01197">
    <property type="entry name" value="Ribosomal_L31"/>
    <property type="match status" value="1"/>
</dbReference>
<evidence type="ECO:0000256" key="7">
    <source>
        <dbReference type="ARBA" id="ARBA00023027"/>
    </source>
</evidence>
<dbReference type="NCBIfam" id="NF003406">
    <property type="entry name" value="PRK04761.1"/>
    <property type="match status" value="1"/>
</dbReference>
<dbReference type="Pfam" id="PF20143">
    <property type="entry name" value="NAD_kinase_C"/>
    <property type="match status" value="1"/>
</dbReference>
<evidence type="ECO:0000256" key="4">
    <source>
        <dbReference type="ARBA" id="ARBA00022777"/>
    </source>
</evidence>
<evidence type="ECO:0000256" key="3">
    <source>
        <dbReference type="ARBA" id="ARBA00022679"/>
    </source>
</evidence>
<dbReference type="EMBL" id="BMAO01016439">
    <property type="protein sequence ID" value="GFR08650.1"/>
    <property type="molecule type" value="Genomic_DNA"/>
</dbReference>
<evidence type="ECO:0000256" key="2">
    <source>
        <dbReference type="ARBA" id="ARBA00012120"/>
    </source>
</evidence>
<evidence type="ECO:0000256" key="6">
    <source>
        <dbReference type="ARBA" id="ARBA00022980"/>
    </source>
</evidence>
<reference evidence="11" key="1">
    <citation type="submission" date="2020-07" db="EMBL/GenBank/DDBJ databases">
        <title>Multicomponent nature underlies the extraordinary mechanical properties of spider dragline silk.</title>
        <authorList>
            <person name="Kono N."/>
            <person name="Nakamura H."/>
            <person name="Mori M."/>
            <person name="Yoshida Y."/>
            <person name="Ohtoshi R."/>
            <person name="Malay A.D."/>
            <person name="Moran D.A.P."/>
            <person name="Tomita M."/>
            <person name="Numata K."/>
            <person name="Arakawa K."/>
        </authorList>
    </citation>
    <scope>NUCLEOTIDE SEQUENCE</scope>
</reference>
<organism evidence="11 12">
    <name type="scientific">Trichonephila clavata</name>
    <name type="common">Joro spider</name>
    <name type="synonym">Nephila clavata</name>
    <dbReference type="NCBI Taxonomy" id="2740835"/>
    <lineage>
        <taxon>Eukaryota</taxon>
        <taxon>Metazoa</taxon>
        <taxon>Ecdysozoa</taxon>
        <taxon>Arthropoda</taxon>
        <taxon>Chelicerata</taxon>
        <taxon>Arachnida</taxon>
        <taxon>Araneae</taxon>
        <taxon>Araneomorphae</taxon>
        <taxon>Entelegynae</taxon>
        <taxon>Araneoidea</taxon>
        <taxon>Nephilidae</taxon>
        <taxon>Trichonephila</taxon>
    </lineage>
</organism>
<dbReference type="GO" id="GO:1990904">
    <property type="term" value="C:ribonucleoprotein complex"/>
    <property type="evidence" value="ECO:0007669"/>
    <property type="project" value="UniProtKB-KW"/>
</dbReference>
<dbReference type="SUPFAM" id="SSF143800">
    <property type="entry name" value="L28p-like"/>
    <property type="match status" value="1"/>
</dbReference>
<dbReference type="GO" id="GO:0005840">
    <property type="term" value="C:ribosome"/>
    <property type="evidence" value="ECO:0007669"/>
    <property type="project" value="UniProtKB-KW"/>
</dbReference>
<keyword evidence="6" id="KW-0689">Ribosomal protein</keyword>
<dbReference type="Gene3D" id="3.40.50.10330">
    <property type="entry name" value="Probable inorganic polyphosphate/atp-NAD kinase, domain 1"/>
    <property type="match status" value="1"/>
</dbReference>
<dbReference type="InterPro" id="IPR016064">
    <property type="entry name" value="NAD/diacylglycerol_kinase_sf"/>
</dbReference>
<protein>
    <recommendedName>
        <fullName evidence="9">Large ribosomal subunit protein bL31c</fullName>
        <ecNumber evidence="2">2.7.1.23</ecNumber>
    </recommendedName>
    <alternativeName>
        <fullName evidence="10">50S ribosomal protein L31, chloroplastic</fullName>
    </alternativeName>
</protein>
<dbReference type="GO" id="GO:0019674">
    <property type="term" value="P:NAD+ metabolic process"/>
    <property type="evidence" value="ECO:0007669"/>
    <property type="project" value="InterPro"/>
</dbReference>
<dbReference type="InterPro" id="IPR002504">
    <property type="entry name" value="NADK"/>
</dbReference>
<dbReference type="InterPro" id="IPR042105">
    <property type="entry name" value="Ribosomal_bL31_sf"/>
</dbReference>
<keyword evidence="4 11" id="KW-0418">Kinase</keyword>
<dbReference type="GO" id="GO:0006741">
    <property type="term" value="P:NADP+ biosynthetic process"/>
    <property type="evidence" value="ECO:0007669"/>
    <property type="project" value="InterPro"/>
</dbReference>
<evidence type="ECO:0000313" key="12">
    <source>
        <dbReference type="Proteomes" id="UP000887116"/>
    </source>
</evidence>
<dbReference type="AlphaFoldDB" id="A0A8X6LG65"/>
<dbReference type="InterPro" id="IPR002150">
    <property type="entry name" value="Ribosomal_bL31"/>
</dbReference>
<dbReference type="Proteomes" id="UP000887116">
    <property type="component" value="Unassembled WGS sequence"/>
</dbReference>
<dbReference type="InterPro" id="IPR017437">
    <property type="entry name" value="ATP-NAD_kinase_PpnK-typ_C"/>
</dbReference>
<dbReference type="SUPFAM" id="SSF111331">
    <property type="entry name" value="NAD kinase/diacylglycerol kinase-like"/>
    <property type="match status" value="1"/>
</dbReference>